<evidence type="ECO:0000256" key="3">
    <source>
        <dbReference type="ARBA" id="ARBA00049026"/>
    </source>
</evidence>
<dbReference type="PANTHER" id="PTHR42806">
    <property type="entry name" value="GLYCINE CLEAVAGE SYSTEM P-PROTEIN"/>
    <property type="match status" value="1"/>
</dbReference>
<comment type="catalytic activity">
    <reaction evidence="3 4">
        <text>N(6)-[(R)-lipoyl]-L-lysyl-[glycine-cleavage complex H protein] + glycine + H(+) = N(6)-[(R)-S(8)-aminomethyldihydrolipoyl]-L-lysyl-[glycine-cleavage complex H protein] + CO2</text>
        <dbReference type="Rhea" id="RHEA:24304"/>
        <dbReference type="Rhea" id="RHEA-COMP:10494"/>
        <dbReference type="Rhea" id="RHEA-COMP:10495"/>
        <dbReference type="ChEBI" id="CHEBI:15378"/>
        <dbReference type="ChEBI" id="CHEBI:16526"/>
        <dbReference type="ChEBI" id="CHEBI:57305"/>
        <dbReference type="ChEBI" id="CHEBI:83099"/>
        <dbReference type="ChEBI" id="CHEBI:83143"/>
        <dbReference type="EC" id="1.4.4.2"/>
    </reaction>
</comment>
<organism evidence="6 8">
    <name type="scientific">Trichococcus ilyis</name>
    <dbReference type="NCBI Taxonomy" id="640938"/>
    <lineage>
        <taxon>Bacteria</taxon>
        <taxon>Bacillati</taxon>
        <taxon>Bacillota</taxon>
        <taxon>Bacilli</taxon>
        <taxon>Lactobacillales</taxon>
        <taxon>Carnobacteriaceae</taxon>
        <taxon>Trichococcus</taxon>
    </lineage>
</organism>
<dbReference type="EC" id="1.4.4.2" evidence="4"/>
<dbReference type="STRING" id="640938.TR210_1967"/>
<dbReference type="InterPro" id="IPR049315">
    <property type="entry name" value="GDC-P_N"/>
</dbReference>
<dbReference type="NCBIfam" id="NF001696">
    <property type="entry name" value="PRK00451.1"/>
    <property type="match status" value="1"/>
</dbReference>
<dbReference type="Gene3D" id="3.90.1150.10">
    <property type="entry name" value="Aspartate Aminotransferase, domain 1"/>
    <property type="match status" value="1"/>
</dbReference>
<dbReference type="AlphaFoldDB" id="A0A143YZS8"/>
<dbReference type="InterPro" id="IPR015422">
    <property type="entry name" value="PyrdxlP-dep_Trfase_small"/>
</dbReference>
<gene>
    <name evidence="4" type="primary">gcvPA</name>
    <name evidence="7" type="ORF">SAMN05216375_13221</name>
    <name evidence="6" type="ORF">TR210_1967</name>
</gene>
<dbReference type="EMBL" id="FNYT01000032">
    <property type="protein sequence ID" value="SEJ86126.1"/>
    <property type="molecule type" value="Genomic_DNA"/>
</dbReference>
<comment type="subunit">
    <text evidence="4">The glycine cleavage system is composed of four proteins: P, T, L and H. In this organism, the P 'protein' is a heterodimer of two subunits.</text>
</comment>
<evidence type="ECO:0000313" key="7">
    <source>
        <dbReference type="EMBL" id="SEJ86126.1"/>
    </source>
</evidence>
<keyword evidence="9" id="KW-1185">Reference proteome</keyword>
<dbReference type="InterPro" id="IPR020581">
    <property type="entry name" value="GDC_P"/>
</dbReference>
<dbReference type="Pfam" id="PF02347">
    <property type="entry name" value="GDC-P"/>
    <property type="match status" value="1"/>
</dbReference>
<comment type="similarity">
    <text evidence="4">Belongs to the GcvP family. N-terminal subunit subfamily.</text>
</comment>
<dbReference type="PIRSF" id="PIRSF006815">
    <property type="entry name" value="GcvPA"/>
    <property type="match status" value="1"/>
</dbReference>
<accession>A0A143YZS8</accession>
<dbReference type="InterPro" id="IPR023010">
    <property type="entry name" value="GcvPA"/>
</dbReference>
<reference evidence="6 8" key="1">
    <citation type="submission" date="2016-02" db="EMBL/GenBank/DDBJ databases">
        <authorList>
            <person name="Wen L."/>
            <person name="He K."/>
            <person name="Yang H."/>
        </authorList>
    </citation>
    <scope>NUCLEOTIDE SEQUENCE [LARGE SCALE GENOMIC DNA]</scope>
    <source>
        <strain evidence="6">Trichococcus_R210</strain>
    </source>
</reference>
<dbReference type="InterPro" id="IPR015421">
    <property type="entry name" value="PyrdxlP-dep_Trfase_major"/>
</dbReference>
<evidence type="ECO:0000256" key="2">
    <source>
        <dbReference type="ARBA" id="ARBA00023002"/>
    </source>
</evidence>
<dbReference type="PANTHER" id="PTHR42806:SF1">
    <property type="entry name" value="GLYCINE DEHYDROGENASE (DECARBOXYLATING)"/>
    <property type="match status" value="1"/>
</dbReference>
<evidence type="ECO:0000313" key="9">
    <source>
        <dbReference type="Proteomes" id="UP000199280"/>
    </source>
</evidence>
<dbReference type="Gene3D" id="3.40.640.10">
    <property type="entry name" value="Type I PLP-dependent aspartate aminotransferase-like (Major domain)"/>
    <property type="match status" value="1"/>
</dbReference>
<evidence type="ECO:0000313" key="8">
    <source>
        <dbReference type="Proteomes" id="UP000076878"/>
    </source>
</evidence>
<feature type="domain" description="Glycine cleavage system P-protein N-terminal" evidence="5">
    <location>
        <begin position="7"/>
        <end position="445"/>
    </location>
</feature>
<dbReference type="Proteomes" id="UP000076878">
    <property type="component" value="Unassembled WGS sequence"/>
</dbReference>
<dbReference type="GO" id="GO:0004375">
    <property type="term" value="F:glycine dehydrogenase (decarboxylating) activity"/>
    <property type="evidence" value="ECO:0007669"/>
    <property type="project" value="UniProtKB-EC"/>
</dbReference>
<dbReference type="EMBL" id="FJNB01000014">
    <property type="protein sequence ID" value="CZR03054.1"/>
    <property type="molecule type" value="Genomic_DNA"/>
</dbReference>
<protein>
    <recommendedName>
        <fullName evidence="4">Probable glycine dehydrogenase (decarboxylating) subunit 1</fullName>
        <ecNumber evidence="4">1.4.4.2</ecNumber>
    </recommendedName>
    <alternativeName>
        <fullName evidence="4">Glycine cleavage system P-protein subunit 1</fullName>
    </alternativeName>
    <alternativeName>
        <fullName evidence="4">Glycine decarboxylase subunit 1</fullName>
    </alternativeName>
    <alternativeName>
        <fullName evidence="4">Glycine dehydrogenase (aminomethyl-transferring) subunit 1</fullName>
    </alternativeName>
</protein>
<sequence>MTEEQFRYLPDTAEDEKEMLAVIGVESMDDLFTDIPEAIRLKEELAIPAAVSESELLKQMKALAGKNVSAGQMPIFMGAGTYDHYIPSVVDAVISRSEFYTAYTPYQAEASQGELQAIFEFQSMISELTGMEATNSSLYDGFASLSEAVGLAAAVTKRNEIVLSQAVHPNARAVVHAAAKGRGLDVIEVLMEKDVTNFNVTRCLTTPDTAAIVVQYPNFFGSVEDLAVVKKIAEDKGALLIVMANPLALGILEAPGKLGADIVVGDTQPFGLPMSFGGPHCGYFSVNQKHIRKVPGRIVGETVDADGERAFVLTLQSREQHIRREKATSYMSSNQALNALASAVCMAALGKQGVQEMAQLNVDKAAYFAQTLQEKGFAILNQAPFFNEFVIDLPFPAETANQALLEAGIIGGYSLAETYKKPNQLLVCATEKRTKAEIDRFIAVLEGISHA</sequence>
<evidence type="ECO:0000259" key="5">
    <source>
        <dbReference type="Pfam" id="PF02347"/>
    </source>
</evidence>
<dbReference type="GO" id="GO:0019464">
    <property type="term" value="P:glycine decarboxylation via glycine cleavage system"/>
    <property type="evidence" value="ECO:0007669"/>
    <property type="project" value="UniProtKB-UniRule"/>
</dbReference>
<dbReference type="SUPFAM" id="SSF53383">
    <property type="entry name" value="PLP-dependent transferases"/>
    <property type="match status" value="1"/>
</dbReference>
<dbReference type="CDD" id="cd00613">
    <property type="entry name" value="GDC-P"/>
    <property type="match status" value="1"/>
</dbReference>
<evidence type="ECO:0000256" key="4">
    <source>
        <dbReference type="HAMAP-Rule" id="MF_00712"/>
    </source>
</evidence>
<dbReference type="InterPro" id="IPR015424">
    <property type="entry name" value="PyrdxlP-dep_Trfase"/>
</dbReference>
<proteinExistence type="inferred from homology"/>
<reference evidence="7 9" key="2">
    <citation type="submission" date="2016-10" db="EMBL/GenBank/DDBJ databases">
        <authorList>
            <person name="Varghese N."/>
            <person name="Submissions S."/>
        </authorList>
    </citation>
    <scope>NUCLEOTIDE SEQUENCE [LARGE SCALE GENOMIC DNA]</scope>
    <source>
        <strain evidence="7 9">DSM 22150</strain>
    </source>
</reference>
<keyword evidence="2 4" id="KW-0560">Oxidoreductase</keyword>
<evidence type="ECO:0000256" key="1">
    <source>
        <dbReference type="ARBA" id="ARBA00003788"/>
    </source>
</evidence>
<dbReference type="HAMAP" id="MF_00712">
    <property type="entry name" value="GcvPA"/>
    <property type="match status" value="1"/>
</dbReference>
<name>A0A143YZS8_9LACT</name>
<dbReference type="Proteomes" id="UP000199280">
    <property type="component" value="Unassembled WGS sequence"/>
</dbReference>
<dbReference type="RefSeq" id="WP_068623337.1">
    <property type="nucleotide sequence ID" value="NZ_FJNB01000014.1"/>
</dbReference>
<comment type="function">
    <text evidence="1 4">The glycine cleavage system catalyzes the degradation of glycine. The P protein binds the alpha-amino group of glycine through its pyridoxal phosphate cofactor; CO(2) is released and the remaining methylamine moiety is then transferred to the lipoamide cofactor of the H protein.</text>
</comment>
<dbReference type="OrthoDB" id="9771867at2"/>
<dbReference type="GO" id="GO:0009116">
    <property type="term" value="P:nucleoside metabolic process"/>
    <property type="evidence" value="ECO:0007669"/>
    <property type="project" value="InterPro"/>
</dbReference>
<evidence type="ECO:0000313" key="6">
    <source>
        <dbReference type="EMBL" id="CZR03054.1"/>
    </source>
</evidence>